<evidence type="ECO:0000313" key="5">
    <source>
        <dbReference type="Proteomes" id="UP000620124"/>
    </source>
</evidence>
<feature type="transmembrane region" description="Helical" evidence="2">
    <location>
        <begin position="235"/>
        <end position="253"/>
    </location>
</feature>
<keyword evidence="2" id="KW-0472">Membrane</keyword>
<evidence type="ECO:0000256" key="1">
    <source>
        <dbReference type="SAM" id="MobiDB-lite"/>
    </source>
</evidence>
<dbReference type="OrthoDB" id="2991924at2759"/>
<evidence type="ECO:0000256" key="2">
    <source>
        <dbReference type="SAM" id="Phobius"/>
    </source>
</evidence>
<proteinExistence type="predicted"/>
<evidence type="ECO:0000259" key="3">
    <source>
        <dbReference type="Pfam" id="PF20153"/>
    </source>
</evidence>
<feature type="transmembrane region" description="Helical" evidence="2">
    <location>
        <begin position="165"/>
        <end position="190"/>
    </location>
</feature>
<dbReference type="EMBL" id="JACAZI010000002">
    <property type="protein sequence ID" value="KAF7368669.1"/>
    <property type="molecule type" value="Genomic_DNA"/>
</dbReference>
<dbReference type="Proteomes" id="UP000620124">
    <property type="component" value="Unassembled WGS sequence"/>
</dbReference>
<feature type="compositionally biased region" description="Basic and acidic residues" evidence="1">
    <location>
        <begin position="31"/>
        <end position="42"/>
    </location>
</feature>
<protein>
    <recommendedName>
        <fullName evidence="3">DUF6535 domain-containing protein</fullName>
    </recommendedName>
</protein>
<dbReference type="AlphaFoldDB" id="A0A8H6Z0D3"/>
<evidence type="ECO:0000313" key="4">
    <source>
        <dbReference type="EMBL" id="KAF7368669.1"/>
    </source>
</evidence>
<accession>A0A8H6Z0D3</accession>
<reference evidence="4" key="1">
    <citation type="submission" date="2020-05" db="EMBL/GenBank/DDBJ databases">
        <title>Mycena genomes resolve the evolution of fungal bioluminescence.</title>
        <authorList>
            <person name="Tsai I.J."/>
        </authorList>
    </citation>
    <scope>NUCLEOTIDE SEQUENCE</scope>
    <source>
        <strain evidence="4">CCC161011</strain>
    </source>
</reference>
<name>A0A8H6Z0D3_9AGAR</name>
<keyword evidence="2" id="KW-1133">Transmembrane helix</keyword>
<feature type="region of interest" description="Disordered" evidence="1">
    <location>
        <begin position="29"/>
        <end position="60"/>
    </location>
</feature>
<dbReference type="Pfam" id="PF20153">
    <property type="entry name" value="DUF6535"/>
    <property type="match status" value="1"/>
</dbReference>
<feature type="transmembrane region" description="Helical" evidence="2">
    <location>
        <begin position="265"/>
        <end position="285"/>
    </location>
</feature>
<organism evidence="4 5">
    <name type="scientific">Mycena venus</name>
    <dbReference type="NCBI Taxonomy" id="2733690"/>
    <lineage>
        <taxon>Eukaryota</taxon>
        <taxon>Fungi</taxon>
        <taxon>Dikarya</taxon>
        <taxon>Basidiomycota</taxon>
        <taxon>Agaricomycotina</taxon>
        <taxon>Agaricomycetes</taxon>
        <taxon>Agaricomycetidae</taxon>
        <taxon>Agaricales</taxon>
        <taxon>Marasmiineae</taxon>
        <taxon>Mycenaceae</taxon>
        <taxon>Mycena</taxon>
    </lineage>
</organism>
<keyword evidence="2" id="KW-0812">Transmembrane</keyword>
<gene>
    <name evidence="4" type="ORF">MVEN_00191200</name>
</gene>
<feature type="domain" description="DUF6535" evidence="3">
    <location>
        <begin position="77"/>
        <end position="253"/>
    </location>
</feature>
<comment type="caution">
    <text evidence="4">The sequence shown here is derived from an EMBL/GenBank/DDBJ whole genome shotgun (WGS) entry which is preliminary data.</text>
</comment>
<keyword evidence="5" id="KW-1185">Reference proteome</keyword>
<dbReference type="InterPro" id="IPR045338">
    <property type="entry name" value="DUF6535"/>
</dbReference>
<sequence>MSSICLEEGRAHQSRGTGLWSKVGAFMNSTGRDDLKDPREVKSPAVSPLESDLLSEDEDTSAKYTEAESEAACAKLWAIYVAEAEKYDKRLVESWKGDMDGLLIFSGLFSASLTAFLVESYTTLQPDPGVTNAALLTQISRQLAGSLNGTTIPFEEPLPFHPTTAALVCNILWFLSLVLSLTCALLATMVEQWAREFIHKSELRPSPARRVRIHSFLYLGLQKFGMYAIVDVIPLLLHASLIIFFVGLIFFLLPVNPLLMRLMSLVLAIFVVLYVTLTALPVIYLESPYQTPLSKGVWKFWQFSTALITTKLSKNMRPRIFPPLTMTQAMERRSQENPKSRDQHAIQWTVAALTDDSELLPFVEAIPDIVHGAKGFHRANDYLLHPLLYTQEPHIAIWPRVINLLRSSAIIPSADPLRIPHLTICLRAIWALSKSRGEQTLSVVSSPTAFYFDRETFRALEDPNLDSHYTISVRAAVRHKLLADLKARCQYVLVCLDGWEAASISSRRLTRQLIQSALVTVLKEGEFYAINLDIESQEIFRALQACYTLDVDPNRDARNAVAVATTGDEIAKAKEEAERPILNQRQALVSLRDTLQSKRGWANAHLAPPFLVSS</sequence>